<proteinExistence type="predicted"/>
<dbReference type="PANTHER" id="PTHR47589:SF5">
    <property type="entry name" value="CHALCONE ISOMERASE DOMAIN-CONTAINING PROTEIN"/>
    <property type="match status" value="1"/>
</dbReference>
<dbReference type="GO" id="GO:0016872">
    <property type="term" value="F:intramolecular lyase activity"/>
    <property type="evidence" value="ECO:0007669"/>
    <property type="project" value="InterPro"/>
</dbReference>
<gene>
    <name evidence="3" type="ORF">PPL_08996</name>
</gene>
<dbReference type="Proteomes" id="UP000001396">
    <property type="component" value="Unassembled WGS sequence"/>
</dbReference>
<dbReference type="InterPro" id="IPR036298">
    <property type="entry name" value="Chalcone_isomerase_sf"/>
</dbReference>
<dbReference type="Pfam" id="PF16035">
    <property type="entry name" value="Chalcone_2"/>
    <property type="match status" value="1"/>
</dbReference>
<dbReference type="STRING" id="670386.D3BKB5"/>
<feature type="region of interest" description="Disordered" evidence="1">
    <location>
        <begin position="35"/>
        <end position="54"/>
    </location>
</feature>
<evidence type="ECO:0000256" key="1">
    <source>
        <dbReference type="SAM" id="MobiDB-lite"/>
    </source>
</evidence>
<evidence type="ECO:0000259" key="2">
    <source>
        <dbReference type="Pfam" id="PF16035"/>
    </source>
</evidence>
<accession>D3BKB5</accession>
<organism evidence="3 4">
    <name type="scientific">Heterostelium pallidum (strain ATCC 26659 / Pp 5 / PN500)</name>
    <name type="common">Cellular slime mold</name>
    <name type="synonym">Polysphondylium pallidum</name>
    <dbReference type="NCBI Taxonomy" id="670386"/>
    <lineage>
        <taxon>Eukaryota</taxon>
        <taxon>Amoebozoa</taxon>
        <taxon>Evosea</taxon>
        <taxon>Eumycetozoa</taxon>
        <taxon>Dictyostelia</taxon>
        <taxon>Acytosteliales</taxon>
        <taxon>Acytosteliaceae</taxon>
        <taxon>Heterostelium</taxon>
    </lineage>
</organism>
<dbReference type="Gene3D" id="3.50.70.10">
    <property type="match status" value="1"/>
</dbReference>
<dbReference type="RefSeq" id="XP_020430470.1">
    <property type="nucleotide sequence ID" value="XM_020579795.1"/>
</dbReference>
<comment type="caution">
    <text evidence="3">The sequence shown here is derived from an EMBL/GenBank/DDBJ whole genome shotgun (WGS) entry which is preliminary data.</text>
</comment>
<reference evidence="3 4" key="1">
    <citation type="journal article" date="2011" name="Genome Res.">
        <title>Phylogeny-wide analysis of social amoeba genomes highlights ancient origins for complex intercellular communication.</title>
        <authorList>
            <person name="Heidel A.J."/>
            <person name="Lawal H.M."/>
            <person name="Felder M."/>
            <person name="Schilde C."/>
            <person name="Helps N.R."/>
            <person name="Tunggal B."/>
            <person name="Rivero F."/>
            <person name="John U."/>
            <person name="Schleicher M."/>
            <person name="Eichinger L."/>
            <person name="Platzer M."/>
            <person name="Noegel A.A."/>
            <person name="Schaap P."/>
            <person name="Gloeckner G."/>
        </authorList>
    </citation>
    <scope>NUCLEOTIDE SEQUENCE [LARGE SCALE GENOMIC DNA]</scope>
    <source>
        <strain evidence="4">ATCC 26659 / Pp 5 / PN500</strain>
    </source>
</reference>
<feature type="domain" description="Chalcone isomerase" evidence="2">
    <location>
        <begin position="112"/>
        <end position="144"/>
    </location>
</feature>
<evidence type="ECO:0000313" key="4">
    <source>
        <dbReference type="Proteomes" id="UP000001396"/>
    </source>
</evidence>
<dbReference type="AlphaFoldDB" id="D3BKB5"/>
<dbReference type="InParanoid" id="D3BKB5"/>
<sequence length="236" mass="27618">MITSIGRNSTKLLLGRNNNNNKYLLRYSCTNSLNNNSNNNYSNNNNNDYQQKQQQQNRYSYTKIIGVSSLALLLPSVVLCKEYFEDHEDFIVQIKTGYQYPKKLINKDNDIEYSFVNIGTRVMSFMKINVYSMGVYIDELEARLKLGSQVERVEQSEELTTQSELDFIRTKSGELLVLHDQQLLKKIENNRLSSVLFEFYLGDYTKVPEVRQDFFEQLYNIIKNKNDRDITSIGIH</sequence>
<name>D3BKB5_HETP5</name>
<dbReference type="PANTHER" id="PTHR47589">
    <property type="entry name" value="FATTY-ACID-BINDING PROTEIN 1"/>
    <property type="match status" value="1"/>
</dbReference>
<dbReference type="InterPro" id="IPR016088">
    <property type="entry name" value="Chalcone_isomerase_3-sand"/>
</dbReference>
<dbReference type="SUPFAM" id="SSF54626">
    <property type="entry name" value="Chalcone isomerase"/>
    <property type="match status" value="1"/>
</dbReference>
<dbReference type="EMBL" id="ADBJ01000038">
    <property type="protein sequence ID" value="EFA78345.1"/>
    <property type="molecule type" value="Genomic_DNA"/>
</dbReference>
<keyword evidence="4" id="KW-1185">Reference proteome</keyword>
<dbReference type="InterPro" id="IPR044228">
    <property type="entry name" value="FAP1"/>
</dbReference>
<evidence type="ECO:0000313" key="3">
    <source>
        <dbReference type="EMBL" id="EFA78345.1"/>
    </source>
</evidence>
<protein>
    <recommendedName>
        <fullName evidence="2">Chalcone isomerase domain-containing protein</fullName>
    </recommendedName>
</protein>
<dbReference type="InterPro" id="IPR016087">
    <property type="entry name" value="Chalcone_isomerase"/>
</dbReference>
<dbReference type="GeneID" id="31364472"/>